<keyword evidence="14" id="KW-1185">Reference proteome</keyword>
<keyword evidence="8 11" id="KW-1133">Transmembrane helix</keyword>
<feature type="transmembrane region" description="Helical" evidence="11">
    <location>
        <begin position="7"/>
        <end position="27"/>
    </location>
</feature>
<gene>
    <name evidence="13" type="ORF">EFQ99_05970</name>
</gene>
<dbReference type="Proteomes" id="UP000278823">
    <property type="component" value="Unassembled WGS sequence"/>
</dbReference>
<comment type="caution">
    <text evidence="13">The sequence shown here is derived from an EMBL/GenBank/DDBJ whole genome shotgun (WGS) entry which is preliminary data.</text>
</comment>
<reference evidence="14" key="1">
    <citation type="submission" date="2018-11" db="EMBL/GenBank/DDBJ databases">
        <title>Rhizobium chutanense sp. nov., isolated from root nodules of Phaseolus vulgaris in China.</title>
        <authorList>
            <person name="Huo Y."/>
        </authorList>
    </citation>
    <scope>NUCLEOTIDE SEQUENCE [LARGE SCALE GENOMIC DNA]</scope>
    <source>
        <strain evidence="14">CCBAU 65647</strain>
    </source>
</reference>
<organism evidence="13 14">
    <name type="scientific">Rhizobium vallis</name>
    <dbReference type="NCBI Taxonomy" id="634290"/>
    <lineage>
        <taxon>Bacteria</taxon>
        <taxon>Pseudomonadati</taxon>
        <taxon>Pseudomonadota</taxon>
        <taxon>Alphaproteobacteria</taxon>
        <taxon>Hyphomicrobiales</taxon>
        <taxon>Rhizobiaceae</taxon>
        <taxon>Rhizobium/Agrobacterium group</taxon>
        <taxon>Rhizobium</taxon>
    </lineage>
</organism>
<dbReference type="PANTHER" id="PTHR30561:SF9">
    <property type="entry name" value="4-AMINO-4-DEOXY-L-ARABINOSE-PHOSPHOUNDECAPRENOL FLIPPASE SUBUNIT ARNF-RELATED"/>
    <property type="match status" value="1"/>
</dbReference>
<dbReference type="GO" id="GO:0005886">
    <property type="term" value="C:plasma membrane"/>
    <property type="evidence" value="ECO:0007669"/>
    <property type="project" value="UniProtKB-SubCell"/>
</dbReference>
<dbReference type="SUPFAM" id="SSF103481">
    <property type="entry name" value="Multidrug resistance efflux transporter EmrE"/>
    <property type="match status" value="1"/>
</dbReference>
<dbReference type="InterPro" id="IPR000390">
    <property type="entry name" value="Small_drug/metabolite_transptr"/>
</dbReference>
<dbReference type="OrthoDB" id="8371552at2"/>
<evidence type="ECO:0000256" key="11">
    <source>
        <dbReference type="SAM" id="Phobius"/>
    </source>
</evidence>
<evidence type="ECO:0000256" key="6">
    <source>
        <dbReference type="ARBA" id="ARBA00022692"/>
    </source>
</evidence>
<dbReference type="Pfam" id="PF00892">
    <property type="entry name" value="EamA"/>
    <property type="match status" value="1"/>
</dbReference>
<keyword evidence="4" id="KW-0997">Cell inner membrane</keyword>
<feature type="domain" description="EamA" evidence="12">
    <location>
        <begin position="7"/>
        <end position="76"/>
    </location>
</feature>
<keyword evidence="10 11" id="KW-0472">Membrane</keyword>
<evidence type="ECO:0000259" key="12">
    <source>
        <dbReference type="Pfam" id="PF00892"/>
    </source>
</evidence>
<dbReference type="GO" id="GO:0009245">
    <property type="term" value="P:lipid A biosynthetic process"/>
    <property type="evidence" value="ECO:0007669"/>
    <property type="project" value="UniProtKB-KW"/>
</dbReference>
<keyword evidence="7" id="KW-0448">Lipopolysaccharide biosynthesis</keyword>
<evidence type="ECO:0000256" key="3">
    <source>
        <dbReference type="ARBA" id="ARBA00022516"/>
    </source>
</evidence>
<dbReference type="InterPro" id="IPR000620">
    <property type="entry name" value="EamA_dom"/>
</dbReference>
<keyword evidence="3" id="KW-0444">Lipid biosynthesis</keyword>
<dbReference type="GO" id="GO:0009103">
    <property type="term" value="P:lipopolysaccharide biosynthetic process"/>
    <property type="evidence" value="ECO:0007669"/>
    <property type="project" value="UniProtKB-KW"/>
</dbReference>
<name>A0A432PRX7_9HYPH</name>
<evidence type="ECO:0000256" key="4">
    <source>
        <dbReference type="ARBA" id="ARBA00022519"/>
    </source>
</evidence>
<keyword evidence="5" id="KW-0441">Lipid A biosynthesis</keyword>
<dbReference type="AlphaFoldDB" id="A0A432PRX7"/>
<dbReference type="InterPro" id="IPR037185">
    <property type="entry name" value="EmrE-like"/>
</dbReference>
<accession>A0A432PRX7</accession>
<feature type="transmembrane region" description="Helical" evidence="11">
    <location>
        <begin position="33"/>
        <end position="54"/>
    </location>
</feature>
<evidence type="ECO:0000256" key="2">
    <source>
        <dbReference type="ARBA" id="ARBA00022475"/>
    </source>
</evidence>
<evidence type="ECO:0000256" key="9">
    <source>
        <dbReference type="ARBA" id="ARBA00023098"/>
    </source>
</evidence>
<evidence type="ECO:0000256" key="7">
    <source>
        <dbReference type="ARBA" id="ARBA00022985"/>
    </source>
</evidence>
<evidence type="ECO:0000256" key="8">
    <source>
        <dbReference type="ARBA" id="ARBA00022989"/>
    </source>
</evidence>
<keyword evidence="2" id="KW-1003">Cell membrane</keyword>
<dbReference type="EMBL" id="RJTH01000002">
    <property type="protein sequence ID" value="RUM26571.1"/>
    <property type="molecule type" value="Genomic_DNA"/>
</dbReference>
<dbReference type="Gene3D" id="1.10.3730.20">
    <property type="match status" value="1"/>
</dbReference>
<dbReference type="PANTHER" id="PTHR30561">
    <property type="entry name" value="SMR FAMILY PROTON-DEPENDENT DRUG EFFLUX TRANSPORTER SUGE"/>
    <property type="match status" value="1"/>
</dbReference>
<evidence type="ECO:0000256" key="5">
    <source>
        <dbReference type="ARBA" id="ARBA00022556"/>
    </source>
</evidence>
<evidence type="ECO:0000256" key="1">
    <source>
        <dbReference type="ARBA" id="ARBA00004651"/>
    </source>
</evidence>
<protein>
    <recommendedName>
        <fullName evidence="12">EamA domain-containing protein</fullName>
    </recommendedName>
</protein>
<dbReference type="GO" id="GO:0022857">
    <property type="term" value="F:transmembrane transporter activity"/>
    <property type="evidence" value="ECO:0007669"/>
    <property type="project" value="InterPro"/>
</dbReference>
<comment type="subcellular location">
    <subcellularLocation>
        <location evidence="1">Cell membrane</location>
        <topology evidence="1">Multi-pass membrane protein</topology>
    </subcellularLocation>
</comment>
<evidence type="ECO:0000256" key="10">
    <source>
        <dbReference type="ARBA" id="ARBA00023136"/>
    </source>
</evidence>
<feature type="transmembrane region" description="Helical" evidence="11">
    <location>
        <begin position="61"/>
        <end position="79"/>
    </location>
</feature>
<proteinExistence type="predicted"/>
<evidence type="ECO:0000313" key="14">
    <source>
        <dbReference type="Proteomes" id="UP000278823"/>
    </source>
</evidence>
<keyword evidence="9" id="KW-0443">Lipid metabolism</keyword>
<sequence length="80" mass="8672">MLLLRPAILLGILFWAVELVVWSWVLTKVPLSIAFPLMAMTYVVIALAGVVFFNEKINLRHACGIALVMAGIICIGTTGS</sequence>
<keyword evidence="6 11" id="KW-0812">Transmembrane</keyword>
<evidence type="ECO:0000313" key="13">
    <source>
        <dbReference type="EMBL" id="RUM26571.1"/>
    </source>
</evidence>